<name>A0A1V4IUI1_9CLOT</name>
<evidence type="ECO:0000259" key="5">
    <source>
        <dbReference type="PROSITE" id="PS50893"/>
    </source>
</evidence>
<dbReference type="Pfam" id="PF00005">
    <property type="entry name" value="ABC_tran"/>
    <property type="match status" value="1"/>
</dbReference>
<dbReference type="OrthoDB" id="9804819at2"/>
<dbReference type="PANTHER" id="PTHR42711:SF5">
    <property type="entry name" value="ABC TRANSPORTER ATP-BINDING PROTEIN NATA"/>
    <property type="match status" value="1"/>
</dbReference>
<dbReference type="RefSeq" id="WP_079422872.1">
    <property type="nucleotide sequence ID" value="NZ_MZGV01000011.1"/>
</dbReference>
<protein>
    <submittedName>
        <fullName evidence="6">Daunorubicin/doxorubicin resistance ATP-binding protein DrrA</fullName>
        <ecNumber evidence="6">3.6.3.-</ecNumber>
    </submittedName>
</protein>
<dbReference type="InterPro" id="IPR017871">
    <property type="entry name" value="ABC_transporter-like_CS"/>
</dbReference>
<evidence type="ECO:0000313" key="6">
    <source>
        <dbReference type="EMBL" id="OPJ63097.1"/>
    </source>
</evidence>
<feature type="domain" description="ABC transporter" evidence="5">
    <location>
        <begin position="2"/>
        <end position="247"/>
    </location>
</feature>
<keyword evidence="7" id="KW-1185">Reference proteome</keyword>
<dbReference type="EMBL" id="MZGV01000011">
    <property type="protein sequence ID" value="OPJ63097.1"/>
    <property type="molecule type" value="Genomic_DNA"/>
</dbReference>
<keyword evidence="6" id="KW-0378">Hydrolase</keyword>
<evidence type="ECO:0000256" key="3">
    <source>
        <dbReference type="ARBA" id="ARBA00022741"/>
    </source>
</evidence>
<dbReference type="PANTHER" id="PTHR42711">
    <property type="entry name" value="ABC TRANSPORTER ATP-BINDING PROTEIN"/>
    <property type="match status" value="1"/>
</dbReference>
<comment type="similarity">
    <text evidence="1">Belongs to the ABC transporter superfamily.</text>
</comment>
<comment type="caution">
    <text evidence="6">The sequence shown here is derived from an EMBL/GenBank/DDBJ whole genome shotgun (WGS) entry which is preliminary data.</text>
</comment>
<dbReference type="PROSITE" id="PS00211">
    <property type="entry name" value="ABC_TRANSPORTER_1"/>
    <property type="match status" value="1"/>
</dbReference>
<sequence>MIRVENLRKVYETKIRKGFLKTEKTHFEAVKGININLEKGKIVGLLGINGAGKTTTIKMMSTLLLPTSGEINVDGIDAVKRPLEVKKRINMVAGGERMIYWRLTGRENLWYYGQLYGIDNKILSERIDKLLDLVGITEKKDIPVENYSKGMKQRLQIARGLINNPDYIFMDEPTLGLDAVISRELRQHISTVAHEEGKGILLTSHYMEEIEELCDYIYVLNRGKIIQQGTSKELAQLGLQSRTLNLKVNDYSSDIQKKINNICLLSDSSSSVEYNPLTNEFTIESSIDMKVSISKFCIDNKIIISELYEQEPKLEDAIIRLAKEA</sequence>
<dbReference type="InterPro" id="IPR003439">
    <property type="entry name" value="ABC_transporter-like_ATP-bd"/>
</dbReference>
<keyword evidence="2" id="KW-0813">Transport</keyword>
<gene>
    <name evidence="6" type="primary">drrA_4</name>
    <name evidence="6" type="ORF">CLORY_14630</name>
</gene>
<dbReference type="EC" id="3.6.3.-" evidence="6"/>
<dbReference type="STRING" id="1450648.CLORY_14630"/>
<dbReference type="PROSITE" id="PS50893">
    <property type="entry name" value="ABC_TRANSPORTER_2"/>
    <property type="match status" value="1"/>
</dbReference>
<evidence type="ECO:0000256" key="4">
    <source>
        <dbReference type="ARBA" id="ARBA00022840"/>
    </source>
</evidence>
<dbReference type="AlphaFoldDB" id="A0A1V4IUI1"/>
<reference evidence="6 7" key="1">
    <citation type="submission" date="2017-03" db="EMBL/GenBank/DDBJ databases">
        <title>Genome sequence of Clostridium oryzae DSM 28571.</title>
        <authorList>
            <person name="Poehlein A."/>
            <person name="Daniel R."/>
        </authorList>
    </citation>
    <scope>NUCLEOTIDE SEQUENCE [LARGE SCALE GENOMIC DNA]</scope>
    <source>
        <strain evidence="6 7">DSM 28571</strain>
    </source>
</reference>
<evidence type="ECO:0000313" key="7">
    <source>
        <dbReference type="Proteomes" id="UP000190080"/>
    </source>
</evidence>
<keyword evidence="4 6" id="KW-0067">ATP-binding</keyword>
<keyword evidence="3" id="KW-0547">Nucleotide-binding</keyword>
<proteinExistence type="inferred from homology"/>
<dbReference type="SMART" id="SM00382">
    <property type="entry name" value="AAA"/>
    <property type="match status" value="1"/>
</dbReference>
<dbReference type="Proteomes" id="UP000190080">
    <property type="component" value="Unassembled WGS sequence"/>
</dbReference>
<organism evidence="6 7">
    <name type="scientific">Clostridium oryzae</name>
    <dbReference type="NCBI Taxonomy" id="1450648"/>
    <lineage>
        <taxon>Bacteria</taxon>
        <taxon>Bacillati</taxon>
        <taxon>Bacillota</taxon>
        <taxon>Clostridia</taxon>
        <taxon>Eubacteriales</taxon>
        <taxon>Clostridiaceae</taxon>
        <taxon>Clostridium</taxon>
    </lineage>
</organism>
<dbReference type="GO" id="GO:0005524">
    <property type="term" value="F:ATP binding"/>
    <property type="evidence" value="ECO:0007669"/>
    <property type="project" value="UniProtKB-KW"/>
</dbReference>
<dbReference type="InterPro" id="IPR027417">
    <property type="entry name" value="P-loop_NTPase"/>
</dbReference>
<evidence type="ECO:0000256" key="2">
    <source>
        <dbReference type="ARBA" id="ARBA00022448"/>
    </source>
</evidence>
<evidence type="ECO:0000256" key="1">
    <source>
        <dbReference type="ARBA" id="ARBA00005417"/>
    </source>
</evidence>
<dbReference type="Gene3D" id="3.40.50.300">
    <property type="entry name" value="P-loop containing nucleotide triphosphate hydrolases"/>
    <property type="match status" value="1"/>
</dbReference>
<dbReference type="SUPFAM" id="SSF52540">
    <property type="entry name" value="P-loop containing nucleoside triphosphate hydrolases"/>
    <property type="match status" value="1"/>
</dbReference>
<dbReference type="InterPro" id="IPR003593">
    <property type="entry name" value="AAA+_ATPase"/>
</dbReference>
<dbReference type="GO" id="GO:0016887">
    <property type="term" value="F:ATP hydrolysis activity"/>
    <property type="evidence" value="ECO:0007669"/>
    <property type="project" value="InterPro"/>
</dbReference>
<dbReference type="InterPro" id="IPR050763">
    <property type="entry name" value="ABC_transporter_ATP-binding"/>
</dbReference>
<accession>A0A1V4IUI1</accession>